<feature type="compositionally biased region" description="Polar residues" evidence="1">
    <location>
        <begin position="238"/>
        <end position="249"/>
    </location>
</feature>
<name>A0A2N9ERP5_FAGSY</name>
<protein>
    <submittedName>
        <fullName evidence="2">Uncharacterized protein</fullName>
    </submittedName>
</protein>
<dbReference type="AlphaFoldDB" id="A0A2N9ERP5"/>
<feature type="region of interest" description="Disordered" evidence="1">
    <location>
        <begin position="221"/>
        <end position="272"/>
    </location>
</feature>
<gene>
    <name evidence="2" type="ORF">FSB_LOCUS5222</name>
</gene>
<evidence type="ECO:0000313" key="2">
    <source>
        <dbReference type="EMBL" id="SPC77340.1"/>
    </source>
</evidence>
<proteinExistence type="predicted"/>
<organism evidence="2">
    <name type="scientific">Fagus sylvatica</name>
    <name type="common">Beechnut</name>
    <dbReference type="NCBI Taxonomy" id="28930"/>
    <lineage>
        <taxon>Eukaryota</taxon>
        <taxon>Viridiplantae</taxon>
        <taxon>Streptophyta</taxon>
        <taxon>Embryophyta</taxon>
        <taxon>Tracheophyta</taxon>
        <taxon>Spermatophyta</taxon>
        <taxon>Magnoliopsida</taxon>
        <taxon>eudicotyledons</taxon>
        <taxon>Gunneridae</taxon>
        <taxon>Pentapetalae</taxon>
        <taxon>rosids</taxon>
        <taxon>fabids</taxon>
        <taxon>Fagales</taxon>
        <taxon>Fagaceae</taxon>
        <taxon>Fagus</taxon>
    </lineage>
</organism>
<sequence>MRRNALGSHEAVKKMKWALIIVSLAKNKKNERYELRAQLVSCTASQELKLLENQLTAIKRAEERKTCKGQKNDRSGHRFGAGLGGSDAFEREEFLIPSGPTTWPSRIRRIGRHVMTGRLFTGGRVSVVLGDAKAFLLTLKVVIQLRKQKVVTLKWMEGLHLGLGEKFHWLKRQWKTFTLRETLRKQVKGLEADLQKKDDLLSSQDDTRRFYVGGFEHISENEDEEDDIQSKEHAVTPSKVQSTSPSGDQSGDPAVSLMDGQVILPPIDKEAP</sequence>
<accession>A0A2N9ERP5</accession>
<dbReference type="EMBL" id="OIVN01000268">
    <property type="protein sequence ID" value="SPC77340.1"/>
    <property type="molecule type" value="Genomic_DNA"/>
</dbReference>
<evidence type="ECO:0000256" key="1">
    <source>
        <dbReference type="SAM" id="MobiDB-lite"/>
    </source>
</evidence>
<reference evidence="2" key="1">
    <citation type="submission" date="2018-02" db="EMBL/GenBank/DDBJ databases">
        <authorList>
            <person name="Cohen D.B."/>
            <person name="Kent A.D."/>
        </authorList>
    </citation>
    <scope>NUCLEOTIDE SEQUENCE</scope>
</reference>